<name>A0A4R6BWB5_9STAP</name>
<dbReference type="SUPFAM" id="SSF47413">
    <property type="entry name" value="lambda repressor-like DNA-binding domains"/>
    <property type="match status" value="1"/>
</dbReference>
<accession>A0A4R6BWB5</accession>
<dbReference type="GO" id="GO:0003677">
    <property type="term" value="F:DNA binding"/>
    <property type="evidence" value="ECO:0007669"/>
    <property type="project" value="InterPro"/>
</dbReference>
<evidence type="ECO:0000313" key="2">
    <source>
        <dbReference type="EMBL" id="TDM12706.1"/>
    </source>
</evidence>
<gene>
    <name evidence="2" type="ORF">ERX55_10545</name>
</gene>
<protein>
    <submittedName>
        <fullName evidence="2">XRE family transcriptional regulator</fullName>
    </submittedName>
</protein>
<evidence type="ECO:0000259" key="1">
    <source>
        <dbReference type="Pfam" id="PF13443"/>
    </source>
</evidence>
<evidence type="ECO:0000313" key="3">
    <source>
        <dbReference type="Proteomes" id="UP000294843"/>
    </source>
</evidence>
<dbReference type="OrthoDB" id="2899891at2"/>
<comment type="caution">
    <text evidence="2">The sequence shown here is derived from an EMBL/GenBank/DDBJ whole genome shotgun (WGS) entry which is preliminary data.</text>
</comment>
<dbReference type="Gene3D" id="1.10.260.40">
    <property type="entry name" value="lambda repressor-like DNA-binding domains"/>
    <property type="match status" value="1"/>
</dbReference>
<dbReference type="InterPro" id="IPR010982">
    <property type="entry name" value="Lambda_DNA-bd_dom_sf"/>
</dbReference>
<dbReference type="AlphaFoldDB" id="A0A4R6BWB5"/>
<reference evidence="2 3" key="1">
    <citation type="submission" date="2019-01" db="EMBL/GenBank/DDBJ databases">
        <title>Draft genome sequences of the type strains of six Macrococcus species.</title>
        <authorList>
            <person name="Mazhar S."/>
            <person name="Altermann E."/>
            <person name="Hill C."/>
            <person name="Mcauliffe O."/>
        </authorList>
    </citation>
    <scope>NUCLEOTIDE SEQUENCE [LARGE SCALE GENOMIC DNA]</scope>
    <source>
        <strain evidence="2 3">ATCC 51825</strain>
    </source>
</reference>
<proteinExistence type="predicted"/>
<feature type="domain" description="HTH cro/C1-type" evidence="1">
    <location>
        <begin position="1"/>
        <end position="53"/>
    </location>
</feature>
<sequence length="61" mass="6871">MAIRNLKISDVHEGTGISRTTLMSIASGESQGIQYGTLETLCNYLKIEPYTLFKKKVYQDD</sequence>
<dbReference type="Proteomes" id="UP000294843">
    <property type="component" value="Unassembled WGS sequence"/>
</dbReference>
<organism evidence="2 3">
    <name type="scientific">Macrococcus bovicus</name>
    <dbReference type="NCBI Taxonomy" id="69968"/>
    <lineage>
        <taxon>Bacteria</taxon>
        <taxon>Bacillati</taxon>
        <taxon>Bacillota</taxon>
        <taxon>Bacilli</taxon>
        <taxon>Bacillales</taxon>
        <taxon>Staphylococcaceae</taxon>
        <taxon>Macrococcus</taxon>
    </lineage>
</organism>
<dbReference type="Pfam" id="PF13443">
    <property type="entry name" value="HTH_26"/>
    <property type="match status" value="1"/>
</dbReference>
<dbReference type="EMBL" id="SCWF01000015">
    <property type="protein sequence ID" value="TDM12706.1"/>
    <property type="molecule type" value="Genomic_DNA"/>
</dbReference>
<dbReference type="InterPro" id="IPR001387">
    <property type="entry name" value="Cro/C1-type_HTH"/>
</dbReference>
<keyword evidence="3" id="KW-1185">Reference proteome</keyword>